<comment type="caution">
    <text evidence="1">The sequence shown here is derived from an EMBL/GenBank/DDBJ whole genome shotgun (WGS) entry which is preliminary data.</text>
</comment>
<reference evidence="1" key="1">
    <citation type="submission" date="2021-06" db="EMBL/GenBank/DDBJ databases">
        <authorList>
            <person name="Kallberg Y."/>
            <person name="Tangrot J."/>
            <person name="Rosling A."/>
        </authorList>
    </citation>
    <scope>NUCLEOTIDE SEQUENCE</scope>
    <source>
        <strain evidence="1">FL130A</strain>
    </source>
</reference>
<keyword evidence="2" id="KW-1185">Reference proteome</keyword>
<accession>A0A9N9BY83</accession>
<name>A0A9N9BY83_9GLOM</name>
<dbReference type="OrthoDB" id="2390964at2759"/>
<sequence length="234" mass="26863">MSVASTTINSGFNDEEEKDRVGQNFRWPVSMNDCDRETAFFYIADDAALEFDDETGFNLVAFFDNLDKSTFDEHKDNWVLVYKQEVKKYGSKLTGKELFDLEGEMPGAIYLQVDKSRREDLVKVAPIKTVCVLRAGNEHMILRTTNSVTLTYNFRDPNNRNKLYKTIIDSAAPETILPYHVRRMLGKRGWHPIRHFATGYGAPSRVYVASMAIEVAIGDDNSWSKWIRTDTLRV</sequence>
<evidence type="ECO:0000313" key="1">
    <source>
        <dbReference type="EMBL" id="CAG8580904.1"/>
    </source>
</evidence>
<dbReference type="Proteomes" id="UP000789508">
    <property type="component" value="Unassembled WGS sequence"/>
</dbReference>
<proteinExistence type="predicted"/>
<organism evidence="1 2">
    <name type="scientific">Ambispora leptoticha</name>
    <dbReference type="NCBI Taxonomy" id="144679"/>
    <lineage>
        <taxon>Eukaryota</taxon>
        <taxon>Fungi</taxon>
        <taxon>Fungi incertae sedis</taxon>
        <taxon>Mucoromycota</taxon>
        <taxon>Glomeromycotina</taxon>
        <taxon>Glomeromycetes</taxon>
        <taxon>Archaeosporales</taxon>
        <taxon>Ambisporaceae</taxon>
        <taxon>Ambispora</taxon>
    </lineage>
</organism>
<dbReference type="AlphaFoldDB" id="A0A9N9BY83"/>
<gene>
    <name evidence="1" type="ORF">ALEPTO_LOCUS7254</name>
</gene>
<protein>
    <submittedName>
        <fullName evidence="1">8973_t:CDS:1</fullName>
    </submittedName>
</protein>
<evidence type="ECO:0000313" key="2">
    <source>
        <dbReference type="Proteomes" id="UP000789508"/>
    </source>
</evidence>
<dbReference type="EMBL" id="CAJVPS010003018">
    <property type="protein sequence ID" value="CAG8580904.1"/>
    <property type="molecule type" value="Genomic_DNA"/>
</dbReference>